<dbReference type="SMART" id="SM00066">
    <property type="entry name" value="GAL4"/>
    <property type="match status" value="1"/>
</dbReference>
<evidence type="ECO:0000256" key="1">
    <source>
        <dbReference type="ARBA" id="ARBA00004123"/>
    </source>
</evidence>
<accession>A0A9P4Q5N5</accession>
<keyword evidence="6" id="KW-1185">Reference proteome</keyword>
<dbReference type="GO" id="GO:0008270">
    <property type="term" value="F:zinc ion binding"/>
    <property type="evidence" value="ECO:0007669"/>
    <property type="project" value="InterPro"/>
</dbReference>
<dbReference type="GO" id="GO:0003677">
    <property type="term" value="F:DNA binding"/>
    <property type="evidence" value="ECO:0007669"/>
    <property type="project" value="InterPro"/>
</dbReference>
<dbReference type="OrthoDB" id="4934715at2759"/>
<dbReference type="PANTHER" id="PTHR31001:SF49">
    <property type="entry name" value="ZN(II)2CYS6 TRANSCRIPTION FACTOR (EUROFUNG)"/>
    <property type="match status" value="1"/>
</dbReference>
<organism evidence="5 6">
    <name type="scientific">Polychaeton citri CBS 116435</name>
    <dbReference type="NCBI Taxonomy" id="1314669"/>
    <lineage>
        <taxon>Eukaryota</taxon>
        <taxon>Fungi</taxon>
        <taxon>Dikarya</taxon>
        <taxon>Ascomycota</taxon>
        <taxon>Pezizomycotina</taxon>
        <taxon>Dothideomycetes</taxon>
        <taxon>Dothideomycetidae</taxon>
        <taxon>Capnodiales</taxon>
        <taxon>Capnodiaceae</taxon>
        <taxon>Polychaeton</taxon>
    </lineage>
</organism>
<feature type="domain" description="Zn(2)-C6 fungal-type" evidence="4">
    <location>
        <begin position="18"/>
        <end position="50"/>
    </location>
</feature>
<evidence type="ECO:0000259" key="4">
    <source>
        <dbReference type="PROSITE" id="PS50048"/>
    </source>
</evidence>
<evidence type="ECO:0000313" key="6">
    <source>
        <dbReference type="Proteomes" id="UP000799441"/>
    </source>
</evidence>
<reference evidence="5" key="1">
    <citation type="journal article" date="2020" name="Stud. Mycol.">
        <title>101 Dothideomycetes genomes: a test case for predicting lifestyles and emergence of pathogens.</title>
        <authorList>
            <person name="Haridas S."/>
            <person name="Albert R."/>
            <person name="Binder M."/>
            <person name="Bloem J."/>
            <person name="Labutti K."/>
            <person name="Salamov A."/>
            <person name="Andreopoulos B."/>
            <person name="Baker S."/>
            <person name="Barry K."/>
            <person name="Bills G."/>
            <person name="Bluhm B."/>
            <person name="Cannon C."/>
            <person name="Castanera R."/>
            <person name="Culley D."/>
            <person name="Daum C."/>
            <person name="Ezra D."/>
            <person name="Gonzalez J."/>
            <person name="Henrissat B."/>
            <person name="Kuo A."/>
            <person name="Liang C."/>
            <person name="Lipzen A."/>
            <person name="Lutzoni F."/>
            <person name="Magnuson J."/>
            <person name="Mondo S."/>
            <person name="Nolan M."/>
            <person name="Ohm R."/>
            <person name="Pangilinan J."/>
            <person name="Park H.-J."/>
            <person name="Ramirez L."/>
            <person name="Alfaro M."/>
            <person name="Sun H."/>
            <person name="Tritt A."/>
            <person name="Yoshinaga Y."/>
            <person name="Zwiers L.-H."/>
            <person name="Turgeon B."/>
            <person name="Goodwin S."/>
            <person name="Spatafora J."/>
            <person name="Crous P."/>
            <person name="Grigoriev I."/>
        </authorList>
    </citation>
    <scope>NUCLEOTIDE SEQUENCE</scope>
    <source>
        <strain evidence="5">CBS 116435</strain>
    </source>
</reference>
<dbReference type="CDD" id="cd12148">
    <property type="entry name" value="fungal_TF_MHR"/>
    <property type="match status" value="1"/>
</dbReference>
<dbReference type="SMART" id="SM00906">
    <property type="entry name" value="Fungal_trans"/>
    <property type="match status" value="1"/>
</dbReference>
<dbReference type="GO" id="GO:0005634">
    <property type="term" value="C:nucleus"/>
    <property type="evidence" value="ECO:0007669"/>
    <property type="project" value="UniProtKB-SubCell"/>
</dbReference>
<dbReference type="PANTHER" id="PTHR31001">
    <property type="entry name" value="UNCHARACTERIZED TRANSCRIPTIONAL REGULATORY PROTEIN"/>
    <property type="match status" value="1"/>
</dbReference>
<dbReference type="InterPro" id="IPR007219">
    <property type="entry name" value="XnlR_reg_dom"/>
</dbReference>
<dbReference type="EMBL" id="MU003819">
    <property type="protein sequence ID" value="KAF2718811.1"/>
    <property type="molecule type" value="Genomic_DNA"/>
</dbReference>
<evidence type="ECO:0000256" key="3">
    <source>
        <dbReference type="ARBA" id="ARBA00023242"/>
    </source>
</evidence>
<evidence type="ECO:0000256" key="2">
    <source>
        <dbReference type="ARBA" id="ARBA00022723"/>
    </source>
</evidence>
<dbReference type="GO" id="GO:0006351">
    <property type="term" value="P:DNA-templated transcription"/>
    <property type="evidence" value="ECO:0007669"/>
    <property type="project" value="InterPro"/>
</dbReference>
<dbReference type="Gene3D" id="4.10.240.10">
    <property type="entry name" value="Zn(2)-C6 fungal-type DNA-binding domain"/>
    <property type="match status" value="1"/>
</dbReference>
<dbReference type="InterPro" id="IPR001138">
    <property type="entry name" value="Zn2Cys6_DnaBD"/>
</dbReference>
<dbReference type="Pfam" id="PF04082">
    <property type="entry name" value="Fungal_trans"/>
    <property type="match status" value="1"/>
</dbReference>
<sequence length="682" mass="76946">MPEHRTQPRRRIDRVQLACVPCRAGKLKCNHEFPTCDQCQKRNREADCNYTERGLRYNTASRDFESMRDKLERLEHFVNRLKDSNTLLPLKGKAEANEGETKITNDDTTDFIGPTGSLRYKDNTTIFIGPTHWEALVDDLADVKAYFKEEGIDAGAAETPESASTSNFSIPSIDIVMGMSGPFSKQELLRLLPQRAELDRLVSTWFDTMDGLRTILHAPSFELRYSQFWQDHTVVSNTWLACLFAIASLGAEITGQNKCDAHLLSQAEDLRRLAGHALVLADYAKIHPRTVQTILLLIQSRLIRSHDVDNETWVLMGVASRLGMRAGYHRDPSISEALPPFACEMKRRAWLHLRQLDIHVAYHLGLNSTMHSISTDTQAPLNLLDADFTFEHFPPSSRPTDECTPNMYTTHYAQLTFIFGKIVASAHVLSPQSHNETVELFEQLEGWKRTCPTVLQPVPLESTLLDPPELVLTRMKLELLRLKCIIILYRRYLEKSDFKNEAKRCLDAARESVELHISLLDASELDGRLVDCKPYIALHVHDFNLAAMVSCWQLRRSGTGIEAGTAQDQDSTIGSLARACDSWLQRGVNSARAVRALRAIDMFVRQRKQPANAELLHFDGAGMAPFTTGSQYYDGTSNQASQDWFDGQDGLFDNFFGGSLPLDDNLLDFDITDMLDTGNQHG</sequence>
<proteinExistence type="predicted"/>
<dbReference type="SUPFAM" id="SSF57701">
    <property type="entry name" value="Zn2/Cys6 DNA-binding domain"/>
    <property type="match status" value="1"/>
</dbReference>
<dbReference type="CDD" id="cd00067">
    <property type="entry name" value="GAL4"/>
    <property type="match status" value="1"/>
</dbReference>
<keyword evidence="2" id="KW-0479">Metal-binding</keyword>
<dbReference type="PROSITE" id="PS50048">
    <property type="entry name" value="ZN2_CY6_FUNGAL_2"/>
    <property type="match status" value="1"/>
</dbReference>
<dbReference type="Proteomes" id="UP000799441">
    <property type="component" value="Unassembled WGS sequence"/>
</dbReference>
<dbReference type="GO" id="GO:0000981">
    <property type="term" value="F:DNA-binding transcription factor activity, RNA polymerase II-specific"/>
    <property type="evidence" value="ECO:0007669"/>
    <property type="project" value="InterPro"/>
</dbReference>
<dbReference type="InterPro" id="IPR050613">
    <property type="entry name" value="Sec_Metabolite_Reg"/>
</dbReference>
<gene>
    <name evidence="5" type="ORF">K431DRAFT_305690</name>
</gene>
<dbReference type="InterPro" id="IPR036864">
    <property type="entry name" value="Zn2-C6_fun-type_DNA-bd_sf"/>
</dbReference>
<dbReference type="Pfam" id="PF00172">
    <property type="entry name" value="Zn_clus"/>
    <property type="match status" value="1"/>
</dbReference>
<keyword evidence="3" id="KW-0539">Nucleus</keyword>
<dbReference type="AlphaFoldDB" id="A0A9P4Q5N5"/>
<evidence type="ECO:0000313" key="5">
    <source>
        <dbReference type="EMBL" id="KAF2718811.1"/>
    </source>
</evidence>
<protein>
    <recommendedName>
        <fullName evidence="4">Zn(2)-C6 fungal-type domain-containing protein</fullName>
    </recommendedName>
</protein>
<comment type="subcellular location">
    <subcellularLocation>
        <location evidence="1">Nucleus</location>
    </subcellularLocation>
</comment>
<dbReference type="PROSITE" id="PS00463">
    <property type="entry name" value="ZN2_CY6_FUNGAL_1"/>
    <property type="match status" value="1"/>
</dbReference>
<comment type="caution">
    <text evidence="5">The sequence shown here is derived from an EMBL/GenBank/DDBJ whole genome shotgun (WGS) entry which is preliminary data.</text>
</comment>
<name>A0A9P4Q5N5_9PEZI</name>